<evidence type="ECO:0000313" key="2">
    <source>
        <dbReference type="EMBL" id="MFD1609660.1"/>
    </source>
</evidence>
<dbReference type="Proteomes" id="UP001597221">
    <property type="component" value="Unassembled WGS sequence"/>
</dbReference>
<accession>A0ABW4HXM3</accession>
<evidence type="ECO:0000256" key="1">
    <source>
        <dbReference type="SAM" id="MobiDB-lite"/>
    </source>
</evidence>
<name>A0ABW4HXM3_9BACI</name>
<dbReference type="EMBL" id="JBHUDE010000161">
    <property type="protein sequence ID" value="MFD1609660.1"/>
    <property type="molecule type" value="Genomic_DNA"/>
</dbReference>
<organism evidence="2 3">
    <name type="scientific">Oceanobacillus luteolus</name>
    <dbReference type="NCBI Taxonomy" id="1274358"/>
    <lineage>
        <taxon>Bacteria</taxon>
        <taxon>Bacillati</taxon>
        <taxon>Bacillota</taxon>
        <taxon>Bacilli</taxon>
        <taxon>Bacillales</taxon>
        <taxon>Bacillaceae</taxon>
        <taxon>Oceanobacillus</taxon>
    </lineage>
</organism>
<comment type="caution">
    <text evidence="2">The sequence shown here is derived from an EMBL/GenBank/DDBJ whole genome shotgun (WGS) entry which is preliminary data.</text>
</comment>
<gene>
    <name evidence="2" type="ORF">ACFSBH_18740</name>
</gene>
<evidence type="ECO:0000313" key="3">
    <source>
        <dbReference type="Proteomes" id="UP001597221"/>
    </source>
</evidence>
<dbReference type="RefSeq" id="WP_251516770.1">
    <property type="nucleotide sequence ID" value="NZ_JAMBON010000040.1"/>
</dbReference>
<sequence>MKTFKKNRKMGSKVHKNEGAKIEKSSKRKYYLASVFLLLLVAIPLFNNHYAQTATDELSGSTFNISYPTPDARNDDPNGYDSLMTVEFSDGEAATPSIQDGDGTYELNGDVLTLQFENENESLQIEFSLKESEQDFSEYSAVIRDVDFEKKNPDDISHFQNLFYKLNKKLPLEFIKRQS</sequence>
<reference evidence="3" key="1">
    <citation type="journal article" date="2019" name="Int. J. Syst. Evol. Microbiol.">
        <title>The Global Catalogue of Microorganisms (GCM) 10K type strain sequencing project: providing services to taxonomists for standard genome sequencing and annotation.</title>
        <authorList>
            <consortium name="The Broad Institute Genomics Platform"/>
            <consortium name="The Broad Institute Genome Sequencing Center for Infectious Disease"/>
            <person name="Wu L."/>
            <person name="Ma J."/>
        </authorList>
    </citation>
    <scope>NUCLEOTIDE SEQUENCE [LARGE SCALE GENOMIC DNA]</scope>
    <source>
        <strain evidence="3">CGMCC 1.12376</strain>
    </source>
</reference>
<keyword evidence="3" id="KW-1185">Reference proteome</keyword>
<evidence type="ECO:0008006" key="4">
    <source>
        <dbReference type="Google" id="ProtNLM"/>
    </source>
</evidence>
<protein>
    <recommendedName>
        <fullName evidence="4">DUF4179 domain-containing protein</fullName>
    </recommendedName>
</protein>
<proteinExistence type="predicted"/>
<feature type="compositionally biased region" description="Basic residues" evidence="1">
    <location>
        <begin position="1"/>
        <end position="14"/>
    </location>
</feature>
<feature type="region of interest" description="Disordered" evidence="1">
    <location>
        <begin position="1"/>
        <end position="20"/>
    </location>
</feature>